<comment type="catalytic activity">
    <reaction evidence="8">
        <text>(2R)-2-phosphoglycerate = (2R)-3-phosphoglycerate</text>
        <dbReference type="Rhea" id="RHEA:15901"/>
        <dbReference type="ChEBI" id="CHEBI:58272"/>
        <dbReference type="ChEBI" id="CHEBI:58289"/>
        <dbReference type="EC" id="5.4.2.11"/>
    </reaction>
</comment>
<feature type="binding site" evidence="6">
    <location>
        <begin position="173"/>
        <end position="174"/>
    </location>
    <ligand>
        <name>substrate</name>
    </ligand>
</feature>
<feature type="binding site" evidence="6">
    <location>
        <position position="111"/>
    </location>
    <ligand>
        <name>substrate</name>
    </ligand>
</feature>
<feature type="domain" description="EF-hand" evidence="9">
    <location>
        <begin position="305"/>
        <end position="340"/>
    </location>
</feature>
<dbReference type="PROSITE" id="PS50222">
    <property type="entry name" value="EF_HAND_2"/>
    <property type="match status" value="1"/>
</dbReference>
<comment type="similarity">
    <text evidence="1 8">Belongs to the phosphoglycerate mutase family. BPG-dependent PGAM subfamily.</text>
</comment>
<evidence type="ECO:0000256" key="5">
    <source>
        <dbReference type="PIRSR" id="PIRSR613078-1"/>
    </source>
</evidence>
<dbReference type="CDD" id="cd07067">
    <property type="entry name" value="HP_PGM_like"/>
    <property type="match status" value="1"/>
</dbReference>
<dbReference type="Gene3D" id="3.40.50.1240">
    <property type="entry name" value="Phosphoglycerate mutase-like"/>
    <property type="match status" value="1"/>
</dbReference>
<evidence type="ECO:0000256" key="4">
    <source>
        <dbReference type="ARBA" id="ARBA00023235"/>
    </source>
</evidence>
<proteinExistence type="inferred from homology"/>
<dbReference type="InterPro" id="IPR013078">
    <property type="entry name" value="His_Pase_superF_clade-1"/>
</dbReference>
<feature type="active site" description="Tele-phosphohistidine intermediate" evidence="5">
    <location>
        <position position="60"/>
    </location>
</feature>
<reference evidence="10" key="1">
    <citation type="submission" date="2021-01" db="EMBL/GenBank/DDBJ databases">
        <authorList>
            <person name="Corre E."/>
            <person name="Pelletier E."/>
            <person name="Niang G."/>
            <person name="Scheremetjew M."/>
            <person name="Finn R."/>
            <person name="Kale V."/>
            <person name="Holt S."/>
            <person name="Cochrane G."/>
            <person name="Meng A."/>
            <person name="Brown T."/>
            <person name="Cohen L."/>
        </authorList>
    </citation>
    <scope>NUCLEOTIDE SEQUENCE</scope>
    <source>
        <strain evidence="10">10249 10 AB</strain>
    </source>
</reference>
<evidence type="ECO:0000313" key="10">
    <source>
        <dbReference type="EMBL" id="CAE0722321.1"/>
    </source>
</evidence>
<dbReference type="SMART" id="SM00855">
    <property type="entry name" value="PGAM"/>
    <property type="match status" value="1"/>
</dbReference>
<dbReference type="EC" id="5.4.2.11" evidence="8"/>
<dbReference type="GO" id="GO:0004619">
    <property type="term" value="F:phosphoglycerate mutase activity"/>
    <property type="evidence" value="ECO:0007669"/>
    <property type="project" value="UniProtKB-EC"/>
</dbReference>
<dbReference type="Pfam" id="PF00300">
    <property type="entry name" value="His_Phos_1"/>
    <property type="match status" value="1"/>
</dbReference>
<dbReference type="InterPro" id="IPR005952">
    <property type="entry name" value="Phosphogly_mut1"/>
</dbReference>
<keyword evidence="2" id="KW-0106">Calcium</keyword>
<evidence type="ECO:0000256" key="1">
    <source>
        <dbReference type="ARBA" id="ARBA00006717"/>
    </source>
</evidence>
<evidence type="ECO:0000259" key="9">
    <source>
        <dbReference type="PROSITE" id="PS50222"/>
    </source>
</evidence>
<accession>A0A7S4APB0</accession>
<dbReference type="InterPro" id="IPR011992">
    <property type="entry name" value="EF-hand-dom_pair"/>
</dbReference>
<dbReference type="AlphaFoldDB" id="A0A7S4APB0"/>
<evidence type="ECO:0000256" key="7">
    <source>
        <dbReference type="PIRSR" id="PIRSR613078-3"/>
    </source>
</evidence>
<dbReference type="SUPFAM" id="SSF47473">
    <property type="entry name" value="EF-hand"/>
    <property type="match status" value="1"/>
</dbReference>
<dbReference type="SUPFAM" id="SSF53254">
    <property type="entry name" value="Phosphoglycerate mutase-like"/>
    <property type="match status" value="1"/>
</dbReference>
<name>A0A7S4APB0_9STRA</name>
<protein>
    <recommendedName>
        <fullName evidence="8">Phosphoglycerate mutase</fullName>
        <ecNumber evidence="8">5.4.2.11</ecNumber>
    </recommendedName>
</protein>
<dbReference type="InterPro" id="IPR002048">
    <property type="entry name" value="EF_hand_dom"/>
</dbReference>
<feature type="binding site" evidence="6">
    <location>
        <begin position="59"/>
        <end position="66"/>
    </location>
    <ligand>
        <name>substrate</name>
    </ligand>
</feature>
<dbReference type="InterPro" id="IPR018247">
    <property type="entry name" value="EF_Hand_1_Ca_BS"/>
</dbReference>
<dbReference type="InterPro" id="IPR029033">
    <property type="entry name" value="His_PPase_superfam"/>
</dbReference>
<feature type="binding site" evidence="6">
    <location>
        <begin position="144"/>
        <end position="147"/>
    </location>
    <ligand>
        <name>substrate</name>
    </ligand>
</feature>
<dbReference type="GO" id="GO:0006096">
    <property type="term" value="P:glycolytic process"/>
    <property type="evidence" value="ECO:0007669"/>
    <property type="project" value="UniProtKB-KW"/>
</dbReference>
<dbReference type="Gene3D" id="1.10.238.10">
    <property type="entry name" value="EF-hand"/>
    <property type="match status" value="1"/>
</dbReference>
<evidence type="ECO:0000256" key="2">
    <source>
        <dbReference type="ARBA" id="ARBA00022837"/>
    </source>
</evidence>
<keyword evidence="3 8" id="KW-0324">Glycolysis</keyword>
<evidence type="ECO:0000256" key="6">
    <source>
        <dbReference type="PIRSR" id="PIRSR613078-2"/>
    </source>
</evidence>
<dbReference type="PROSITE" id="PS00018">
    <property type="entry name" value="EF_HAND_1"/>
    <property type="match status" value="1"/>
</dbReference>
<gene>
    <name evidence="10" type="ORF">PAUS00366_LOCUS15076</name>
</gene>
<feature type="binding site" evidence="6">
    <location>
        <position position="155"/>
    </location>
    <ligand>
        <name>substrate</name>
    </ligand>
</feature>
<dbReference type="InterPro" id="IPR001345">
    <property type="entry name" value="PG/BPGM_mutase_AS"/>
</dbReference>
<evidence type="ECO:0000256" key="8">
    <source>
        <dbReference type="RuleBase" id="RU004511"/>
    </source>
</evidence>
<dbReference type="PROSITE" id="PS00175">
    <property type="entry name" value="PG_MUTASE"/>
    <property type="match status" value="1"/>
</dbReference>
<evidence type="ECO:0000256" key="3">
    <source>
        <dbReference type="ARBA" id="ARBA00023152"/>
    </source>
</evidence>
<dbReference type="NCBIfam" id="TIGR01258">
    <property type="entry name" value="pgm_1"/>
    <property type="match status" value="1"/>
</dbReference>
<feature type="site" description="Transition state stabilizer" evidence="7">
    <location>
        <position position="232"/>
    </location>
</feature>
<organism evidence="10">
    <name type="scientific">Pseudo-nitzschia australis</name>
    <dbReference type="NCBI Taxonomy" id="44445"/>
    <lineage>
        <taxon>Eukaryota</taxon>
        <taxon>Sar</taxon>
        <taxon>Stramenopiles</taxon>
        <taxon>Ochrophyta</taxon>
        <taxon>Bacillariophyta</taxon>
        <taxon>Bacillariophyceae</taxon>
        <taxon>Bacillariophycidae</taxon>
        <taxon>Bacillariales</taxon>
        <taxon>Bacillariaceae</taxon>
        <taxon>Pseudo-nitzschia</taxon>
    </lineage>
</organism>
<feature type="active site" description="Proton donor/acceptor" evidence="5">
    <location>
        <position position="144"/>
    </location>
</feature>
<dbReference type="GO" id="GO:0005509">
    <property type="term" value="F:calcium ion binding"/>
    <property type="evidence" value="ECO:0007669"/>
    <property type="project" value="InterPro"/>
</dbReference>
<dbReference type="PANTHER" id="PTHR11931">
    <property type="entry name" value="PHOSPHOGLYCERATE MUTASE"/>
    <property type="match status" value="1"/>
</dbReference>
<keyword evidence="4 8" id="KW-0413">Isomerase</keyword>
<dbReference type="EMBL" id="HBIX01021475">
    <property type="protein sequence ID" value="CAE0722321.1"/>
    <property type="molecule type" value="Transcribed_RNA"/>
</dbReference>
<sequence>MMIRGNKKAVTIHHIVQQYHRGRGRASPTITYGFRRASSTIGKCGSTKTPPPSTVVLLRHGQSLWNKIPTFSGWCDVPLTDLGIEQARCAARVMKKKGFNFDAVYVSQLRRAYESGEAVLEVMGNTAKASSKPVKPVKAWELNERHYGELQGFSKVNPELVSIYGEEQMRAWRREMKERPPPMNEAHPYYQPPPAPLTESLYDCQKRVLRYWHGTIVPEMLPQERTILIAAHANTIRSLIAYLDEVPDEEVPHIHIPNSVPCIYKIDSTTGKAIEQDFSPLSKSKGNWLLSAENQERLVENLGVDSESFARSAFAAWDVDEDGLLSKEELMTGLFKWKRDPNPAINALAGKLLEEWNKEEEVADTITLERFQSSAIAGSRKHNLPFFEDELPTSTVA</sequence>
<dbReference type="HAMAP" id="MF_01039">
    <property type="entry name" value="PGAM_GpmA"/>
    <property type="match status" value="1"/>
</dbReference>